<dbReference type="Proteomes" id="UP000027135">
    <property type="component" value="Unassembled WGS sequence"/>
</dbReference>
<protein>
    <submittedName>
        <fullName evidence="1">Kelch-like protein 10</fullName>
    </submittedName>
</protein>
<accession>A0A067QZW0</accession>
<proteinExistence type="predicted"/>
<dbReference type="InterPro" id="IPR011498">
    <property type="entry name" value="Kelch_2"/>
</dbReference>
<dbReference type="Gene3D" id="2.120.10.80">
    <property type="entry name" value="Kelch-type beta propeller"/>
    <property type="match status" value="1"/>
</dbReference>
<dbReference type="eggNOG" id="KOG1072">
    <property type="taxonomic scope" value="Eukaryota"/>
</dbReference>
<dbReference type="EMBL" id="KK853055">
    <property type="protein sequence ID" value="KDR11972.1"/>
    <property type="molecule type" value="Genomic_DNA"/>
</dbReference>
<reference evidence="1 2" key="1">
    <citation type="journal article" date="2014" name="Nat. Commun.">
        <title>Molecular traces of alternative social organization in a termite genome.</title>
        <authorList>
            <person name="Terrapon N."/>
            <person name="Li C."/>
            <person name="Robertson H.M."/>
            <person name="Ji L."/>
            <person name="Meng X."/>
            <person name="Booth W."/>
            <person name="Chen Z."/>
            <person name="Childers C.P."/>
            <person name="Glastad K.M."/>
            <person name="Gokhale K."/>
            <person name="Gowin J."/>
            <person name="Gronenberg W."/>
            <person name="Hermansen R.A."/>
            <person name="Hu H."/>
            <person name="Hunt B.G."/>
            <person name="Huylmans A.K."/>
            <person name="Khalil S.M."/>
            <person name="Mitchell R.D."/>
            <person name="Munoz-Torres M.C."/>
            <person name="Mustard J.A."/>
            <person name="Pan H."/>
            <person name="Reese J.T."/>
            <person name="Scharf M.E."/>
            <person name="Sun F."/>
            <person name="Vogel H."/>
            <person name="Xiao J."/>
            <person name="Yang W."/>
            <person name="Yang Z."/>
            <person name="Yang Z."/>
            <person name="Zhou J."/>
            <person name="Zhu J."/>
            <person name="Brent C.S."/>
            <person name="Elsik C.G."/>
            <person name="Goodisman M.A."/>
            <person name="Liberles D.A."/>
            <person name="Roe R.M."/>
            <person name="Vargo E.L."/>
            <person name="Vilcinskas A."/>
            <person name="Wang J."/>
            <person name="Bornberg-Bauer E."/>
            <person name="Korb J."/>
            <person name="Zhang G."/>
            <person name="Liebig J."/>
        </authorList>
    </citation>
    <scope>NUCLEOTIDE SEQUENCE [LARGE SCALE GENOMIC DNA]</scope>
    <source>
        <tissue evidence="1">Whole organism</tissue>
    </source>
</reference>
<organism evidence="1 2">
    <name type="scientific">Zootermopsis nevadensis</name>
    <name type="common">Dampwood termite</name>
    <dbReference type="NCBI Taxonomy" id="136037"/>
    <lineage>
        <taxon>Eukaryota</taxon>
        <taxon>Metazoa</taxon>
        <taxon>Ecdysozoa</taxon>
        <taxon>Arthropoda</taxon>
        <taxon>Hexapoda</taxon>
        <taxon>Insecta</taxon>
        <taxon>Pterygota</taxon>
        <taxon>Neoptera</taxon>
        <taxon>Polyneoptera</taxon>
        <taxon>Dictyoptera</taxon>
        <taxon>Blattodea</taxon>
        <taxon>Blattoidea</taxon>
        <taxon>Termitoidae</taxon>
        <taxon>Termopsidae</taxon>
        <taxon>Zootermopsis</taxon>
    </lineage>
</organism>
<dbReference type="AlphaFoldDB" id="A0A067QZW0"/>
<sequence>MNFYDHQLNAEVIDDKIFVICHYYNLDDNLHRVACFNDKENQWDKAADMNVCRSGMSTCVIENLPNASDYAYKHREKLIEKRKKMLKRKCNSPSVDVATGLNLLWLPRF</sequence>
<dbReference type="STRING" id="136037.A0A067QZW0"/>
<evidence type="ECO:0000313" key="1">
    <source>
        <dbReference type="EMBL" id="KDR11972.1"/>
    </source>
</evidence>
<dbReference type="Pfam" id="PF07646">
    <property type="entry name" value="Kelch_2"/>
    <property type="match status" value="1"/>
</dbReference>
<dbReference type="InterPro" id="IPR015915">
    <property type="entry name" value="Kelch-typ_b-propeller"/>
</dbReference>
<gene>
    <name evidence="1" type="ORF">L798_13626</name>
</gene>
<name>A0A067QZW0_ZOONE</name>
<evidence type="ECO:0000313" key="2">
    <source>
        <dbReference type="Proteomes" id="UP000027135"/>
    </source>
</evidence>
<keyword evidence="2" id="KW-1185">Reference proteome</keyword>
<dbReference type="InParanoid" id="A0A067QZW0"/>
<dbReference type="SUPFAM" id="SSF117281">
    <property type="entry name" value="Kelch motif"/>
    <property type="match status" value="1"/>
</dbReference>